<feature type="region of interest" description="Disordered" evidence="1">
    <location>
        <begin position="117"/>
        <end position="139"/>
    </location>
</feature>
<name>A0ABR2Q177_9ROSI</name>
<dbReference type="EMBL" id="JBBPBN010000047">
    <property type="protein sequence ID" value="KAK8994430.1"/>
    <property type="molecule type" value="Genomic_DNA"/>
</dbReference>
<feature type="compositionally biased region" description="Polar residues" evidence="1">
    <location>
        <begin position="53"/>
        <end position="66"/>
    </location>
</feature>
<keyword evidence="3" id="KW-1185">Reference proteome</keyword>
<dbReference type="PANTHER" id="PTHR31949">
    <property type="entry name" value="GASTRIC MUCIN-LIKE PROTEIN"/>
    <property type="match status" value="1"/>
</dbReference>
<reference evidence="2 3" key="1">
    <citation type="journal article" date="2024" name="G3 (Bethesda)">
        <title>Genome assembly of Hibiscus sabdariffa L. provides insights into metabolisms of medicinal natural products.</title>
        <authorList>
            <person name="Kim T."/>
        </authorList>
    </citation>
    <scope>NUCLEOTIDE SEQUENCE [LARGE SCALE GENOMIC DNA]</scope>
    <source>
        <strain evidence="2">TK-2024</strain>
        <tissue evidence="2">Old leaves</tissue>
    </source>
</reference>
<feature type="compositionally biased region" description="Low complexity" evidence="1">
    <location>
        <begin position="130"/>
        <end position="139"/>
    </location>
</feature>
<dbReference type="PANTHER" id="PTHR31949:SF20">
    <property type="entry name" value="OS01G0141900 PROTEIN"/>
    <property type="match status" value="1"/>
</dbReference>
<gene>
    <name evidence="2" type="ORF">V6N11_045522</name>
</gene>
<accession>A0ABR2Q177</accession>
<dbReference type="Proteomes" id="UP001396334">
    <property type="component" value="Unassembled WGS sequence"/>
</dbReference>
<feature type="region of interest" description="Disordered" evidence="1">
    <location>
        <begin position="42"/>
        <end position="75"/>
    </location>
</feature>
<proteinExistence type="predicted"/>
<organism evidence="2 3">
    <name type="scientific">Hibiscus sabdariffa</name>
    <name type="common">roselle</name>
    <dbReference type="NCBI Taxonomy" id="183260"/>
    <lineage>
        <taxon>Eukaryota</taxon>
        <taxon>Viridiplantae</taxon>
        <taxon>Streptophyta</taxon>
        <taxon>Embryophyta</taxon>
        <taxon>Tracheophyta</taxon>
        <taxon>Spermatophyta</taxon>
        <taxon>Magnoliopsida</taxon>
        <taxon>eudicotyledons</taxon>
        <taxon>Gunneridae</taxon>
        <taxon>Pentapetalae</taxon>
        <taxon>rosids</taxon>
        <taxon>malvids</taxon>
        <taxon>Malvales</taxon>
        <taxon>Malvaceae</taxon>
        <taxon>Malvoideae</taxon>
        <taxon>Hibiscus</taxon>
    </lineage>
</organism>
<evidence type="ECO:0000256" key="1">
    <source>
        <dbReference type="SAM" id="MobiDB-lite"/>
    </source>
</evidence>
<comment type="caution">
    <text evidence="2">The sequence shown here is derived from an EMBL/GenBank/DDBJ whole genome shotgun (WGS) entry which is preliminary data.</text>
</comment>
<protein>
    <submittedName>
        <fullName evidence="2">Uncharacterized protein</fullName>
    </submittedName>
</protein>
<evidence type="ECO:0000313" key="3">
    <source>
        <dbReference type="Proteomes" id="UP001396334"/>
    </source>
</evidence>
<sequence length="170" mass="18116">MLHVSGSSVPAVSRGYSKVSDNLSPVTIGNKMVERVINMRKLVPPKQDDKHSSPSTLSGKSASPDSSGFGRTLSKKSLDMAIRHMDIGQRIPGSLRPLTTNIPASSLYSVRSGPARGRAISVSDSPHATSSNASSELSFSSNGICLDRREIQYDIGSERGARSPVEVHAR</sequence>
<evidence type="ECO:0000313" key="2">
    <source>
        <dbReference type="EMBL" id="KAK8994430.1"/>
    </source>
</evidence>